<dbReference type="KEGG" id="vg:80399153"/>
<keyword evidence="3" id="KW-0946">Virion</keyword>
<reference evidence="4" key="1">
    <citation type="submission" date="2020-09" db="EMBL/GenBank/DDBJ databases">
        <title>Leviviricetes taxonomy.</title>
        <authorList>
            <person name="Stockdale S.R."/>
            <person name="Callanan J."/>
            <person name="Adriaenssens E.M."/>
            <person name="Kuhn J.H."/>
            <person name="Rumnieks J."/>
            <person name="Shkoporov A."/>
            <person name="Draper L.A."/>
            <person name="Ross P."/>
            <person name="Hill C."/>
        </authorList>
    </citation>
    <scope>NUCLEOTIDE SEQUENCE</scope>
</reference>
<dbReference type="GeneID" id="80399153"/>
<evidence type="ECO:0000313" key="5">
    <source>
        <dbReference type="Proteomes" id="UP000679486"/>
    </source>
</evidence>
<proteinExistence type="predicted"/>
<dbReference type="SUPFAM" id="SSF55405">
    <property type="entry name" value="RNA bacteriophage capsid protein"/>
    <property type="match status" value="1"/>
</dbReference>
<dbReference type="RefSeq" id="YP_010769981.1">
    <property type="nucleotide sequence ID" value="NC_074126.1"/>
</dbReference>
<organism evidence="4 5">
    <name type="scientific">ssRNA phage SRR6960509_5</name>
    <dbReference type="NCBI Taxonomy" id="2786532"/>
    <lineage>
        <taxon>Viruses</taxon>
        <taxon>Riboviria</taxon>
        <taxon>Orthornavirae</taxon>
        <taxon>Lenarviricota</taxon>
        <taxon>Leviviricetes</taxon>
        <taxon>Norzivirales</taxon>
        <taxon>Fiersviridae</taxon>
        <taxon>Eahsevirus</taxon>
        <taxon>Eahsevirus limicola</taxon>
        <taxon>Vinehtivirus limicola</taxon>
    </lineage>
</organism>
<accession>A0A8S5L0P5</accession>
<name>A0A8S5L0P5_9VIRU</name>
<dbReference type="InterPro" id="IPR002703">
    <property type="entry name" value="Levivir_coat"/>
</dbReference>
<dbReference type="Proteomes" id="UP000679486">
    <property type="component" value="Segment"/>
</dbReference>
<evidence type="ECO:0000256" key="3">
    <source>
        <dbReference type="ARBA" id="ARBA00022844"/>
    </source>
</evidence>
<gene>
    <name evidence="4" type="primary">SRR6960509_5_2</name>
</gene>
<evidence type="ECO:0000313" key="4">
    <source>
        <dbReference type="EMBL" id="DAD50996.1"/>
    </source>
</evidence>
<keyword evidence="2 4" id="KW-0167">Capsid protein</keyword>
<dbReference type="GO" id="GO:0005198">
    <property type="term" value="F:structural molecule activity"/>
    <property type="evidence" value="ECO:0007669"/>
    <property type="project" value="InterPro"/>
</dbReference>
<protein>
    <submittedName>
        <fullName evidence="4">Coat protein</fullName>
    </submittedName>
</protein>
<dbReference type="Gene3D" id="3.30.380.10">
    <property type="entry name" value="MS2 Viral Coat Protein"/>
    <property type="match status" value="1"/>
</dbReference>
<keyword evidence="5" id="KW-1185">Reference proteome</keyword>
<dbReference type="EMBL" id="BK013687">
    <property type="protein sequence ID" value="DAD50996.1"/>
    <property type="molecule type" value="Genomic_RNA"/>
</dbReference>
<dbReference type="GO" id="GO:0019028">
    <property type="term" value="C:viral capsid"/>
    <property type="evidence" value="ECO:0007669"/>
    <property type="project" value="UniProtKB-KW"/>
</dbReference>
<evidence type="ECO:0000256" key="2">
    <source>
        <dbReference type="ARBA" id="ARBA00022561"/>
    </source>
</evidence>
<evidence type="ECO:0000256" key="1">
    <source>
        <dbReference type="ARBA" id="ARBA00004328"/>
    </source>
</evidence>
<sequence>MAQAASITVNDRETSPVAHVYAPRQIVPGSATFVESGAVPIGEKSLTIRQRKSGNRYYVRVTLAVPVLVMETVNGVSVPTVPRMSFIDANFRFDDTSTLQERKNAVGMFANSLAAAQTVVDGTLTGLEGIW</sequence>
<comment type="subcellular location">
    <subcellularLocation>
        <location evidence="1">Virion</location>
    </subcellularLocation>
</comment>
<dbReference type="Pfam" id="PF01819">
    <property type="entry name" value="Levi_coat"/>
    <property type="match status" value="1"/>
</dbReference>
<dbReference type="InterPro" id="IPR015954">
    <property type="entry name" value="Phage_RNA-type_capsid"/>
</dbReference>